<dbReference type="GO" id="GO:0008270">
    <property type="term" value="F:zinc ion binding"/>
    <property type="evidence" value="ECO:0007669"/>
    <property type="project" value="UniProtKB-KW"/>
</dbReference>
<dbReference type="PROSITE" id="PS50016">
    <property type="entry name" value="ZF_PHD_2"/>
    <property type="match status" value="2"/>
</dbReference>
<reference evidence="6 7" key="1">
    <citation type="submission" date="2024-02" db="EMBL/GenBank/DDBJ databases">
        <title>High-quality chromosome-scale genome assembly of Pensacola bahiagrass (Paspalum notatum Flugge var. saurae).</title>
        <authorList>
            <person name="Vega J.M."/>
            <person name="Podio M."/>
            <person name="Orjuela J."/>
            <person name="Siena L.A."/>
            <person name="Pessino S.C."/>
            <person name="Combes M.C."/>
            <person name="Mariac C."/>
            <person name="Albertini E."/>
            <person name="Pupilli F."/>
            <person name="Ortiz J.P.A."/>
            <person name="Leblanc O."/>
        </authorList>
    </citation>
    <scope>NUCLEOTIDE SEQUENCE [LARGE SCALE GENOMIC DNA]</scope>
    <source>
        <strain evidence="6">R1</strain>
        <tissue evidence="6">Leaf</tissue>
    </source>
</reference>
<keyword evidence="3" id="KW-0862">Zinc</keyword>
<dbReference type="Proteomes" id="UP001341281">
    <property type="component" value="Chromosome 04"/>
</dbReference>
<dbReference type="PANTHER" id="PTHR47162:SF9">
    <property type="entry name" value="PHD FINGER PROTEIN EHD3-LIKE"/>
    <property type="match status" value="1"/>
</dbReference>
<dbReference type="SUPFAM" id="SSF57903">
    <property type="entry name" value="FYVE/PHD zinc finger"/>
    <property type="match status" value="2"/>
</dbReference>
<gene>
    <name evidence="6" type="ORF">U9M48_016940</name>
</gene>
<dbReference type="Pfam" id="PF00628">
    <property type="entry name" value="PHD"/>
    <property type="match status" value="1"/>
</dbReference>
<sequence>MPRIHGRAITAFSSPRIAGWETRNQPTRSRGRKWSSELVHLCNFVQIAHLKGSTLLALAVWTEHISTSKNGTSGTYIGEHEELNQDEQWQERCLDQLRRSAPPSLSCTQHISLSSVALHIFLGFRAPPAFPKGGSLRQSSPERRQAQGGVVARTMALSKLPELSSNALSGCCKVCGRPEDEGKRFLICGHSLCMYRYYHIQCLTTKQIASKKQTAKPCWYCPSCLCRACLRDKDDDKIILCDGCDEGYHLYCLNPPRTLVPEGKWYCASCIAKNEKARDMRKFENEMLKRHRKDNDAMVQCGHLYGVELLLYAAKELGDEPPSSPN</sequence>
<evidence type="ECO:0000256" key="3">
    <source>
        <dbReference type="ARBA" id="ARBA00022833"/>
    </source>
</evidence>
<proteinExistence type="predicted"/>
<dbReference type="InterPro" id="IPR001965">
    <property type="entry name" value="Znf_PHD"/>
</dbReference>
<keyword evidence="7" id="KW-1185">Reference proteome</keyword>
<keyword evidence="2 4" id="KW-0863">Zinc-finger</keyword>
<organism evidence="6 7">
    <name type="scientific">Paspalum notatum var. saurae</name>
    <dbReference type="NCBI Taxonomy" id="547442"/>
    <lineage>
        <taxon>Eukaryota</taxon>
        <taxon>Viridiplantae</taxon>
        <taxon>Streptophyta</taxon>
        <taxon>Embryophyta</taxon>
        <taxon>Tracheophyta</taxon>
        <taxon>Spermatophyta</taxon>
        <taxon>Magnoliopsida</taxon>
        <taxon>Liliopsida</taxon>
        <taxon>Poales</taxon>
        <taxon>Poaceae</taxon>
        <taxon>PACMAD clade</taxon>
        <taxon>Panicoideae</taxon>
        <taxon>Andropogonodae</taxon>
        <taxon>Paspaleae</taxon>
        <taxon>Paspalinae</taxon>
        <taxon>Paspalum</taxon>
    </lineage>
</organism>
<evidence type="ECO:0000256" key="2">
    <source>
        <dbReference type="ARBA" id="ARBA00022771"/>
    </source>
</evidence>
<dbReference type="EMBL" id="CP144748">
    <property type="protein sequence ID" value="WVZ67927.1"/>
    <property type="molecule type" value="Genomic_DNA"/>
</dbReference>
<evidence type="ECO:0000313" key="7">
    <source>
        <dbReference type="Proteomes" id="UP001341281"/>
    </source>
</evidence>
<feature type="domain" description="PHD-type" evidence="5">
    <location>
        <begin position="223"/>
        <end position="273"/>
    </location>
</feature>
<dbReference type="PANTHER" id="PTHR47162">
    <property type="entry name" value="OS02G0192300 PROTEIN"/>
    <property type="match status" value="1"/>
</dbReference>
<dbReference type="Gene3D" id="3.30.40.10">
    <property type="entry name" value="Zinc/RING finger domain, C3HC4 (zinc finger)"/>
    <property type="match status" value="1"/>
</dbReference>
<name>A0AAQ3T8P6_PASNO</name>
<accession>A0AAQ3T8P6</accession>
<dbReference type="InterPro" id="IPR013083">
    <property type="entry name" value="Znf_RING/FYVE/PHD"/>
</dbReference>
<feature type="domain" description="PHD-type" evidence="5">
    <location>
        <begin position="169"/>
        <end position="227"/>
    </location>
</feature>
<evidence type="ECO:0000256" key="1">
    <source>
        <dbReference type="ARBA" id="ARBA00022723"/>
    </source>
</evidence>
<evidence type="ECO:0000256" key="4">
    <source>
        <dbReference type="PROSITE-ProRule" id="PRU00146"/>
    </source>
</evidence>
<evidence type="ECO:0000313" key="6">
    <source>
        <dbReference type="EMBL" id="WVZ67927.1"/>
    </source>
</evidence>
<keyword evidence="1" id="KW-0479">Metal-binding</keyword>
<dbReference type="SMART" id="SM00249">
    <property type="entry name" value="PHD"/>
    <property type="match status" value="2"/>
</dbReference>
<dbReference type="AlphaFoldDB" id="A0AAQ3T8P6"/>
<dbReference type="InterPro" id="IPR011011">
    <property type="entry name" value="Znf_FYVE_PHD"/>
</dbReference>
<dbReference type="CDD" id="cd15489">
    <property type="entry name" value="PHD_SF"/>
    <property type="match status" value="1"/>
</dbReference>
<dbReference type="InterPro" id="IPR019787">
    <property type="entry name" value="Znf_PHD-finger"/>
</dbReference>
<evidence type="ECO:0000259" key="5">
    <source>
        <dbReference type="PROSITE" id="PS50016"/>
    </source>
</evidence>
<protein>
    <recommendedName>
        <fullName evidence="5">PHD-type domain-containing protein</fullName>
    </recommendedName>
</protein>